<dbReference type="Proteomes" id="UP000183039">
    <property type="component" value="Unassembled WGS sequence"/>
</dbReference>
<gene>
    <name evidence="2" type="ORF">ATZ33_01430</name>
    <name evidence="3" type="ORF">RV15_GL000978</name>
</gene>
<proteinExistence type="inferred from homology"/>
<dbReference type="PANTHER" id="PTHR18964:SF170">
    <property type="entry name" value="SUGAR KINASE"/>
    <property type="match status" value="1"/>
</dbReference>
<dbReference type="GO" id="GO:0016301">
    <property type="term" value="F:kinase activity"/>
    <property type="evidence" value="ECO:0007669"/>
    <property type="project" value="UniProtKB-KW"/>
</dbReference>
<keyword evidence="2" id="KW-0418">Kinase</keyword>
<keyword evidence="2" id="KW-0808">Transferase</keyword>
<reference evidence="2 4" key="2">
    <citation type="submission" date="2015-12" db="EMBL/GenBank/DDBJ databases">
        <authorList>
            <person name="Lauer A."/>
            <person name="Humrighouse B."/>
            <person name="Loparev V."/>
            <person name="Shewmaker P.L."/>
            <person name="Whitney A.M."/>
            <person name="McLaughlin R.W."/>
        </authorList>
    </citation>
    <scope>NUCLEOTIDE SEQUENCE [LARGE SCALE GENOMIC DNA]</scope>
    <source>
        <strain evidence="2 4">LMG 23085</strain>
    </source>
</reference>
<dbReference type="RefSeq" id="WP_071878277.1">
    <property type="nucleotide sequence ID" value="NZ_JXLC01000017.1"/>
</dbReference>
<dbReference type="InterPro" id="IPR000600">
    <property type="entry name" value="ROK"/>
</dbReference>
<name>A0A0S3K725_9ENTE</name>
<dbReference type="Proteomes" id="UP000065511">
    <property type="component" value="Chromosome"/>
</dbReference>
<dbReference type="AlphaFoldDB" id="A0A0S3K725"/>
<dbReference type="Pfam" id="PF00480">
    <property type="entry name" value="ROK"/>
    <property type="match status" value="1"/>
</dbReference>
<dbReference type="PANTHER" id="PTHR18964">
    <property type="entry name" value="ROK (REPRESSOR, ORF, KINASE) FAMILY"/>
    <property type="match status" value="1"/>
</dbReference>
<protein>
    <submittedName>
        <fullName evidence="2">N-acetylmannosamine kinase</fullName>
    </submittedName>
    <submittedName>
        <fullName evidence="3">ROK family protein</fullName>
    </submittedName>
</protein>
<dbReference type="EMBL" id="JXLC01000017">
    <property type="protein sequence ID" value="OJG90982.1"/>
    <property type="molecule type" value="Genomic_DNA"/>
</dbReference>
<dbReference type="KEGG" id="ess:ATZ33_01430"/>
<dbReference type="CDD" id="cd24152">
    <property type="entry name" value="ASKHA_NBD_ROK-like"/>
    <property type="match status" value="1"/>
</dbReference>
<dbReference type="OrthoDB" id="9795247at2"/>
<evidence type="ECO:0000313" key="4">
    <source>
        <dbReference type="Proteomes" id="UP000065511"/>
    </source>
</evidence>
<dbReference type="Gene3D" id="3.30.420.40">
    <property type="match status" value="2"/>
</dbReference>
<dbReference type="SUPFAM" id="SSF53067">
    <property type="entry name" value="Actin-like ATPase domain"/>
    <property type="match status" value="1"/>
</dbReference>
<evidence type="ECO:0000256" key="1">
    <source>
        <dbReference type="ARBA" id="ARBA00006479"/>
    </source>
</evidence>
<evidence type="ECO:0000313" key="2">
    <source>
        <dbReference type="EMBL" id="ALS00090.1"/>
    </source>
</evidence>
<evidence type="ECO:0000313" key="5">
    <source>
        <dbReference type="Proteomes" id="UP000183039"/>
    </source>
</evidence>
<evidence type="ECO:0000313" key="3">
    <source>
        <dbReference type="EMBL" id="OJG90982.1"/>
    </source>
</evidence>
<reference evidence="3 5" key="1">
    <citation type="submission" date="2014-12" db="EMBL/GenBank/DDBJ databases">
        <title>Draft genome sequences of 29 type strains of Enterococci.</title>
        <authorList>
            <person name="Zhong Z."/>
            <person name="Sun Z."/>
            <person name="Liu W."/>
            <person name="Zhang W."/>
            <person name="Zhang H."/>
        </authorList>
    </citation>
    <scope>NUCLEOTIDE SEQUENCE [LARGE SCALE GENOMIC DNA]</scope>
    <source>
        <strain evidence="3 5">DSM 22801</strain>
    </source>
</reference>
<accession>A0A0S3K725</accession>
<comment type="similarity">
    <text evidence="1">Belongs to the ROK (NagC/XylR) family.</text>
</comment>
<keyword evidence="4" id="KW-1185">Reference proteome</keyword>
<dbReference type="EMBL" id="CP013614">
    <property type="protein sequence ID" value="ALS00090.1"/>
    <property type="molecule type" value="Genomic_DNA"/>
</dbReference>
<organism evidence="3 5">
    <name type="scientific">Enterococcus silesiacus</name>
    <dbReference type="NCBI Taxonomy" id="332949"/>
    <lineage>
        <taxon>Bacteria</taxon>
        <taxon>Bacillati</taxon>
        <taxon>Bacillota</taxon>
        <taxon>Bacilli</taxon>
        <taxon>Lactobacillales</taxon>
        <taxon>Enterococcaceae</taxon>
        <taxon>Enterococcus</taxon>
    </lineage>
</organism>
<sequence length="292" mass="31844">MAILAFDFGGSAVKHGIWNGEKMLDKGKFPTPKTWEEMKASLLTVFDGTKQELEGVALSAPGVVDVDKQMINGISAIPYIHGFNIFKELEELFKLPVAIENDANCAGMAEIYEGAAKGKQEVAFVVVGTGIGGAIFHNGQITKGAHLYGGEFGLMYLSGGETFSKLGTAVQMAWRYCERKGVEKETFSGEDVFNLAESGDELAIEEVDNFYEYLTQGLFSIQFSLDPEMIVLGGGVSAKQGLLDEINRRMKEKLAHFELNDFIPQIVTCKYKNDANLIGAAANFSARNHSTI</sequence>
<dbReference type="InterPro" id="IPR043129">
    <property type="entry name" value="ATPase_NBD"/>
</dbReference>